<evidence type="ECO:0000259" key="4">
    <source>
        <dbReference type="Pfam" id="PF01397"/>
    </source>
</evidence>
<dbReference type="InterPro" id="IPR008949">
    <property type="entry name" value="Isoprenoid_synthase_dom_sf"/>
</dbReference>
<accession>A0AAV1SN14</accession>
<dbReference type="Gene3D" id="1.50.10.130">
    <property type="entry name" value="Terpene synthase, N-terminal domain"/>
    <property type="match status" value="1"/>
</dbReference>
<dbReference type="Proteomes" id="UP001314170">
    <property type="component" value="Unassembled WGS sequence"/>
</dbReference>
<keyword evidence="6" id="KW-1185">Reference proteome</keyword>
<dbReference type="PANTHER" id="PTHR31225">
    <property type="entry name" value="OS04G0344100 PROTEIN-RELATED"/>
    <property type="match status" value="1"/>
</dbReference>
<comment type="cofactor">
    <cofactor evidence="1">
        <name>Mg(2+)</name>
        <dbReference type="ChEBI" id="CHEBI:18420"/>
    </cofactor>
</comment>
<evidence type="ECO:0000256" key="1">
    <source>
        <dbReference type="ARBA" id="ARBA00001946"/>
    </source>
</evidence>
<reference evidence="5 6" key="1">
    <citation type="submission" date="2024-01" db="EMBL/GenBank/DDBJ databases">
        <authorList>
            <person name="Waweru B."/>
        </authorList>
    </citation>
    <scope>NUCLEOTIDE SEQUENCE [LARGE SCALE GENOMIC DNA]</scope>
</reference>
<dbReference type="SUPFAM" id="SSF48239">
    <property type="entry name" value="Terpenoid cyclases/Protein prenyltransferases"/>
    <property type="match status" value="1"/>
</dbReference>
<evidence type="ECO:0000313" key="6">
    <source>
        <dbReference type="Proteomes" id="UP001314170"/>
    </source>
</evidence>
<dbReference type="Pfam" id="PF01397">
    <property type="entry name" value="Terpene_synth"/>
    <property type="match status" value="1"/>
</dbReference>
<dbReference type="InterPro" id="IPR001906">
    <property type="entry name" value="Terpene_synth_N"/>
</dbReference>
<proteinExistence type="predicted"/>
<name>A0AAV1SN14_9ROSI</name>
<feature type="domain" description="Terpene synthase N-terminal" evidence="4">
    <location>
        <begin position="68"/>
        <end position="242"/>
    </location>
</feature>
<dbReference type="EMBL" id="CAWUPB010001195">
    <property type="protein sequence ID" value="CAK7355344.1"/>
    <property type="molecule type" value="Genomic_DNA"/>
</dbReference>
<organism evidence="5 6">
    <name type="scientific">Dovyalis caffra</name>
    <dbReference type="NCBI Taxonomy" id="77055"/>
    <lineage>
        <taxon>Eukaryota</taxon>
        <taxon>Viridiplantae</taxon>
        <taxon>Streptophyta</taxon>
        <taxon>Embryophyta</taxon>
        <taxon>Tracheophyta</taxon>
        <taxon>Spermatophyta</taxon>
        <taxon>Magnoliopsida</taxon>
        <taxon>eudicotyledons</taxon>
        <taxon>Gunneridae</taxon>
        <taxon>Pentapetalae</taxon>
        <taxon>rosids</taxon>
        <taxon>fabids</taxon>
        <taxon>Malpighiales</taxon>
        <taxon>Salicaceae</taxon>
        <taxon>Flacourtieae</taxon>
        <taxon>Dovyalis</taxon>
    </lineage>
</organism>
<evidence type="ECO:0000313" key="5">
    <source>
        <dbReference type="EMBL" id="CAK7355344.1"/>
    </source>
</evidence>
<dbReference type="InterPro" id="IPR036965">
    <property type="entry name" value="Terpene_synth_N_sf"/>
</dbReference>
<dbReference type="Gene3D" id="1.10.600.10">
    <property type="entry name" value="Farnesyl Diphosphate Synthase"/>
    <property type="match status" value="1"/>
</dbReference>
<dbReference type="FunFam" id="1.50.10.130:FF:000001">
    <property type="entry name" value="Isoprene synthase, chloroplastic"/>
    <property type="match status" value="1"/>
</dbReference>
<protein>
    <recommendedName>
        <fullName evidence="4">Terpene synthase N-terminal domain-containing protein</fullName>
    </recommendedName>
</protein>
<comment type="caution">
    <text evidence="5">The sequence shown here is derived from an EMBL/GenBank/DDBJ whole genome shotgun (WGS) entry which is preliminary data.</text>
</comment>
<dbReference type="AlphaFoldDB" id="A0AAV1SN14"/>
<dbReference type="InterPro" id="IPR008930">
    <property type="entry name" value="Terpenoid_cyclase/PrenylTrfase"/>
</dbReference>
<keyword evidence="2" id="KW-0460">Magnesium</keyword>
<sequence>MATELLCLHSPFSLYRNPLPRVIQANPLPRVIQANPLTLKVRCSVSTENVSLAETETRRSANYEPSSWDHDYLLSSENEEAIEIYKDKGQKLEAEVRSMISNEKAEFLTLLELIDTVQRLGLGYRFEIDIRKALDRFVSSEGFDAVTTTSLYATGLSFRLLRQHGFEVSQDVFNSFKDQNGNFMENLKEDIKAMLSLYEASFLALEGETILDEAKLFTIAHLKDLNEEKIGKDLAEQVNHALELPLHRRTQRLEAVWSIEAYRNKEDANQLLLQLAILDYNMVQAIYQRDLRETSRSVQGQNKQINSTQIN</sequence>
<keyword evidence="3" id="KW-0456">Lyase</keyword>
<dbReference type="GO" id="GO:0016114">
    <property type="term" value="P:terpenoid biosynthetic process"/>
    <property type="evidence" value="ECO:0007669"/>
    <property type="project" value="InterPro"/>
</dbReference>
<evidence type="ECO:0000256" key="2">
    <source>
        <dbReference type="ARBA" id="ARBA00022842"/>
    </source>
</evidence>
<dbReference type="PANTHER" id="PTHR31225:SF252">
    <property type="entry name" value="TERPENE SYNTHASE 12-RELATED"/>
    <property type="match status" value="1"/>
</dbReference>
<dbReference type="GO" id="GO:0010333">
    <property type="term" value="F:terpene synthase activity"/>
    <property type="evidence" value="ECO:0007669"/>
    <property type="project" value="InterPro"/>
</dbReference>
<evidence type="ECO:0000256" key="3">
    <source>
        <dbReference type="ARBA" id="ARBA00023239"/>
    </source>
</evidence>
<gene>
    <name evidence="5" type="ORF">DCAF_LOCUS25618</name>
</gene>
<dbReference type="InterPro" id="IPR050148">
    <property type="entry name" value="Terpene_synthase-like"/>
</dbReference>